<gene>
    <name evidence="1" type="ORF">K488DRAFT_44532</name>
</gene>
<evidence type="ECO:0000313" key="2">
    <source>
        <dbReference type="Proteomes" id="UP000814128"/>
    </source>
</evidence>
<evidence type="ECO:0000313" key="1">
    <source>
        <dbReference type="EMBL" id="KAI0034839.1"/>
    </source>
</evidence>
<reference evidence="1" key="2">
    <citation type="journal article" date="2022" name="New Phytol.">
        <title>Evolutionary transition to the ectomycorrhizal habit in the genomes of a hyperdiverse lineage of mushroom-forming fungi.</title>
        <authorList>
            <person name="Looney B."/>
            <person name="Miyauchi S."/>
            <person name="Morin E."/>
            <person name="Drula E."/>
            <person name="Courty P.E."/>
            <person name="Kohler A."/>
            <person name="Kuo A."/>
            <person name="LaButti K."/>
            <person name="Pangilinan J."/>
            <person name="Lipzen A."/>
            <person name="Riley R."/>
            <person name="Andreopoulos W."/>
            <person name="He G."/>
            <person name="Johnson J."/>
            <person name="Nolan M."/>
            <person name="Tritt A."/>
            <person name="Barry K.W."/>
            <person name="Grigoriev I.V."/>
            <person name="Nagy L.G."/>
            <person name="Hibbett D."/>
            <person name="Henrissat B."/>
            <person name="Matheny P.B."/>
            <person name="Labbe J."/>
            <person name="Martin F.M."/>
        </authorList>
    </citation>
    <scope>NUCLEOTIDE SEQUENCE</scope>
    <source>
        <strain evidence="1">EC-137</strain>
    </source>
</reference>
<dbReference type="EMBL" id="MU273493">
    <property type="protein sequence ID" value="KAI0034839.1"/>
    <property type="molecule type" value="Genomic_DNA"/>
</dbReference>
<reference evidence="1" key="1">
    <citation type="submission" date="2021-02" db="EMBL/GenBank/DDBJ databases">
        <authorList>
            <consortium name="DOE Joint Genome Institute"/>
            <person name="Ahrendt S."/>
            <person name="Looney B.P."/>
            <person name="Miyauchi S."/>
            <person name="Morin E."/>
            <person name="Drula E."/>
            <person name="Courty P.E."/>
            <person name="Chicoki N."/>
            <person name="Fauchery L."/>
            <person name="Kohler A."/>
            <person name="Kuo A."/>
            <person name="Labutti K."/>
            <person name="Pangilinan J."/>
            <person name="Lipzen A."/>
            <person name="Riley R."/>
            <person name="Andreopoulos W."/>
            <person name="He G."/>
            <person name="Johnson J."/>
            <person name="Barry K.W."/>
            <person name="Grigoriev I.V."/>
            <person name="Nagy L."/>
            <person name="Hibbett D."/>
            <person name="Henrissat B."/>
            <person name="Matheny P.B."/>
            <person name="Labbe J."/>
            <person name="Martin F."/>
        </authorList>
    </citation>
    <scope>NUCLEOTIDE SEQUENCE</scope>
    <source>
        <strain evidence="1">EC-137</strain>
    </source>
</reference>
<keyword evidence="2" id="KW-1185">Reference proteome</keyword>
<feature type="non-terminal residue" evidence="1">
    <location>
        <position position="1"/>
    </location>
</feature>
<name>A0ACB8QSH7_9AGAM</name>
<sequence>YSSAMDAERRGDYDGALKLYVKAGSALLALGDRSAAARAIERAEKIQLARKDVTPLVRDRFSDEEQRRVLRKGSKVNDLSVPLWKESRSRVDDVEQFIDPRQPTLSEEQVSEGVTWKRPEEVFDDTSISHEELVAEDLVQRISDCTLHASVVVCLAHRRRFGFEAVIPRLLPADSEGMPKISSNGAYELCIYFNGGPRRFISITVFDSCLPFQPDGKLMCLAPKEAHNIWPSLIEKAYLKLFGSYNFLGSNSVADIHMLLGWIPEHIDLKRHTFQREQTWSRLVDAFYDGTGLITVGTDDRPPVRVSNFQPLQSHCYAITNVSPKGEPDRWLTILDSFGHSHQHEGPDTSYQQNSTNTVRMSFHDLCATFDSIYVSWDPRIFPQSLQYHGVWRASYMSEDDKVESSHQIFHLIIDPLRSGTNEVWILLTRHKTNTRLADEYISLQAELEDFIHSDSAASSTKTKGVYTDSPHILVRTLVPARGGILSVTASYDSHQNDVGYTLEVFSFAPARWDRTQSKLRYDDVIVSSVFNNRTAGGNHTLPTYMYNPQYKLTVPPSRTAGKPRVVLTVQTARDLPVNATVVWGKGERVFDLTKSDILASSGAYSYGFATTSKDLAPGTYTVVISAFEPTHLGPFSLKIASSVKTQLEPIPQEGSGMFAKPVRGEWFYHCRLYCLQEPQSLHRARLQLQEPSPSTAVCLALTGLGQQRFEFTSELTDAPAGAGIPLTTLRAGTYVLTPSAEGFGEGAKFRLMLWSDRAVVDLRPIP</sequence>
<comment type="caution">
    <text evidence="1">The sequence shown here is derived from an EMBL/GenBank/DDBJ whole genome shotgun (WGS) entry which is preliminary data.</text>
</comment>
<accession>A0ACB8QSH7</accession>
<organism evidence="1 2">
    <name type="scientific">Vararia minispora EC-137</name>
    <dbReference type="NCBI Taxonomy" id="1314806"/>
    <lineage>
        <taxon>Eukaryota</taxon>
        <taxon>Fungi</taxon>
        <taxon>Dikarya</taxon>
        <taxon>Basidiomycota</taxon>
        <taxon>Agaricomycotina</taxon>
        <taxon>Agaricomycetes</taxon>
        <taxon>Russulales</taxon>
        <taxon>Lachnocladiaceae</taxon>
        <taxon>Vararia</taxon>
    </lineage>
</organism>
<proteinExistence type="predicted"/>
<protein>
    <submittedName>
        <fullName evidence="1">Uncharacterized protein</fullName>
    </submittedName>
</protein>
<dbReference type="Proteomes" id="UP000814128">
    <property type="component" value="Unassembled WGS sequence"/>
</dbReference>